<reference evidence="3" key="1">
    <citation type="submission" date="2022-11" db="UniProtKB">
        <authorList>
            <consortium name="WormBaseParasite"/>
        </authorList>
    </citation>
    <scope>IDENTIFICATION</scope>
</reference>
<evidence type="ECO:0000313" key="2">
    <source>
        <dbReference type="Proteomes" id="UP000887566"/>
    </source>
</evidence>
<feature type="domain" description="AMMECR1" evidence="1">
    <location>
        <begin position="66"/>
        <end position="177"/>
    </location>
</feature>
<dbReference type="PANTHER" id="PTHR13016:SF0">
    <property type="entry name" value="AMME SYNDROME CANDIDATE GENE 1 PROTEIN"/>
    <property type="match status" value="1"/>
</dbReference>
<dbReference type="InterPro" id="IPR036071">
    <property type="entry name" value="AMMECR1_dom_sf"/>
</dbReference>
<dbReference type="Proteomes" id="UP000887566">
    <property type="component" value="Unplaced"/>
</dbReference>
<dbReference type="InterPro" id="IPR023473">
    <property type="entry name" value="AMMECR1"/>
</dbReference>
<accession>A0A914UM69</accession>
<sequence>MASSTSCCGVKKQKLGNGTLPQSLSCVSSNGAVAPAPGKSPRACSSADYHCDDADVDASSTLNALAQHRTKVVNHDMVVYCFDVLQAFLRGLEAPKAPKSFPSEQFPLFVTWKLGRDKKLRGCIGTFNSTGLHHGLREYAITRAANRDVADLGPLGASTSVILEWCHRSSCALPHRP</sequence>
<dbReference type="PROSITE" id="PS51112">
    <property type="entry name" value="AMMECR1"/>
    <property type="match status" value="1"/>
</dbReference>
<dbReference type="PANTHER" id="PTHR13016">
    <property type="entry name" value="AMMECR1 HOMOLOG"/>
    <property type="match status" value="1"/>
</dbReference>
<dbReference type="AlphaFoldDB" id="A0A914UM69"/>
<dbReference type="Gene3D" id="3.30.700.20">
    <property type="entry name" value="Hypothetical protein ph0010, domain 1"/>
    <property type="match status" value="1"/>
</dbReference>
<evidence type="ECO:0000313" key="3">
    <source>
        <dbReference type="WBParaSite" id="PSAMB.scaffold108size78641.g1993.t1"/>
    </source>
</evidence>
<evidence type="ECO:0000259" key="1">
    <source>
        <dbReference type="PROSITE" id="PS51112"/>
    </source>
</evidence>
<dbReference type="InterPro" id="IPR002733">
    <property type="entry name" value="AMMECR1_domain"/>
</dbReference>
<name>A0A914UM69_9BILA</name>
<organism evidence="2 3">
    <name type="scientific">Plectus sambesii</name>
    <dbReference type="NCBI Taxonomy" id="2011161"/>
    <lineage>
        <taxon>Eukaryota</taxon>
        <taxon>Metazoa</taxon>
        <taxon>Ecdysozoa</taxon>
        <taxon>Nematoda</taxon>
        <taxon>Chromadorea</taxon>
        <taxon>Plectida</taxon>
        <taxon>Plectina</taxon>
        <taxon>Plectoidea</taxon>
        <taxon>Plectidae</taxon>
        <taxon>Plectus</taxon>
    </lineage>
</organism>
<dbReference type="InterPro" id="IPR027485">
    <property type="entry name" value="AMMECR1_N"/>
</dbReference>
<keyword evidence="2" id="KW-1185">Reference proteome</keyword>
<dbReference type="SUPFAM" id="SSF143447">
    <property type="entry name" value="AMMECR1-like"/>
    <property type="match status" value="1"/>
</dbReference>
<dbReference type="WBParaSite" id="PSAMB.scaffold108size78641.g1993.t1">
    <property type="protein sequence ID" value="PSAMB.scaffold108size78641.g1993.t1"/>
    <property type="gene ID" value="PSAMB.scaffold108size78641.g1993"/>
</dbReference>
<dbReference type="Pfam" id="PF01871">
    <property type="entry name" value="AMMECR1"/>
    <property type="match status" value="1"/>
</dbReference>
<protein>
    <submittedName>
        <fullName evidence="3">AMMECR1 domain-containing protein</fullName>
    </submittedName>
</protein>
<proteinExistence type="predicted"/>